<reference evidence="2 3" key="1">
    <citation type="submission" date="2022-01" db="EMBL/GenBank/DDBJ databases">
        <title>Whole genome-based taxonomy of the Shewanellaceae.</title>
        <authorList>
            <person name="Martin-Rodriguez A.J."/>
        </authorList>
    </citation>
    <scope>NUCLEOTIDE SEQUENCE [LARGE SCALE GENOMIC DNA]</scope>
    <source>
        <strain evidence="2 3">DSM 21332</strain>
    </source>
</reference>
<name>A0ABT0N181_9GAMM</name>
<organism evidence="2 3">
    <name type="scientific">Shewanella corallii</name>
    <dbReference type="NCBI Taxonomy" id="560080"/>
    <lineage>
        <taxon>Bacteria</taxon>
        <taxon>Pseudomonadati</taxon>
        <taxon>Pseudomonadota</taxon>
        <taxon>Gammaproteobacteria</taxon>
        <taxon>Alteromonadales</taxon>
        <taxon>Shewanellaceae</taxon>
        <taxon>Shewanella</taxon>
    </lineage>
</organism>
<keyword evidence="2" id="KW-0547">Nucleotide-binding</keyword>
<feature type="domain" description="Schlafen AlbA-2" evidence="1">
    <location>
        <begin position="16"/>
        <end position="145"/>
    </location>
</feature>
<accession>A0ABT0N181</accession>
<protein>
    <submittedName>
        <fullName evidence="2">ATP-binding protein</fullName>
    </submittedName>
</protein>
<dbReference type="InterPro" id="IPR038461">
    <property type="entry name" value="Schlafen_AlbA_2_dom_sf"/>
</dbReference>
<dbReference type="Gene3D" id="3.30.950.30">
    <property type="entry name" value="Schlafen, AAA domain"/>
    <property type="match status" value="1"/>
</dbReference>
<dbReference type="EMBL" id="JAKIKT010000001">
    <property type="protein sequence ID" value="MCL2912188.1"/>
    <property type="molecule type" value="Genomic_DNA"/>
</dbReference>
<comment type="caution">
    <text evidence="2">The sequence shown here is derived from an EMBL/GenBank/DDBJ whole genome shotgun (WGS) entry which is preliminary data.</text>
</comment>
<keyword evidence="3" id="KW-1185">Reference proteome</keyword>
<dbReference type="Pfam" id="PF04326">
    <property type="entry name" value="SLFN_AlbA_2"/>
    <property type="match status" value="1"/>
</dbReference>
<dbReference type="Proteomes" id="UP001202831">
    <property type="component" value="Unassembled WGS sequence"/>
</dbReference>
<proteinExistence type="predicted"/>
<dbReference type="RefSeq" id="WP_249246983.1">
    <property type="nucleotide sequence ID" value="NZ_JAKIKT010000001.1"/>
</dbReference>
<dbReference type="InterPro" id="IPR007421">
    <property type="entry name" value="Schlafen_AlbA_2_dom"/>
</dbReference>
<gene>
    <name evidence="2" type="ORF">L2725_00080</name>
</gene>
<sequence>MQYQTFVLDDMSSLAESVQVEFKLAAGRDGQGKVPEDMWESYSAFANTIGGEIILGVREEQGVFTLEGIPQPDPMIEYLWQHLNDKSKVSINILQPTDIQLIRLVDKHVIRIRVPQAEIHQRPVFIGTDAYSGCYLRVDEADMHASRRQVSQMMRRAREALSGQ</sequence>
<evidence type="ECO:0000313" key="2">
    <source>
        <dbReference type="EMBL" id="MCL2912188.1"/>
    </source>
</evidence>
<evidence type="ECO:0000259" key="1">
    <source>
        <dbReference type="Pfam" id="PF04326"/>
    </source>
</evidence>
<evidence type="ECO:0000313" key="3">
    <source>
        <dbReference type="Proteomes" id="UP001202831"/>
    </source>
</evidence>
<dbReference type="GO" id="GO:0005524">
    <property type="term" value="F:ATP binding"/>
    <property type="evidence" value="ECO:0007669"/>
    <property type="project" value="UniProtKB-KW"/>
</dbReference>
<keyword evidence="2" id="KW-0067">ATP-binding</keyword>